<evidence type="ECO:0000313" key="5">
    <source>
        <dbReference type="Proteomes" id="UP000245506"/>
    </source>
</evidence>
<protein>
    <submittedName>
        <fullName evidence="4">Endonuclease/exonuclease/phosphatase</fullName>
    </submittedName>
</protein>
<organism evidence="4 5">
    <name type="scientific">Leucothrix arctica</name>
    <dbReference type="NCBI Taxonomy" id="1481894"/>
    <lineage>
        <taxon>Bacteria</taxon>
        <taxon>Pseudomonadati</taxon>
        <taxon>Pseudomonadota</taxon>
        <taxon>Gammaproteobacteria</taxon>
        <taxon>Thiotrichales</taxon>
        <taxon>Thiotrichaceae</taxon>
        <taxon>Leucothrix</taxon>
    </lineage>
</organism>
<dbReference type="InterPro" id="IPR005135">
    <property type="entry name" value="Endo/exonuclease/phosphatase"/>
</dbReference>
<dbReference type="PANTHER" id="PTHR42834:SF1">
    <property type="entry name" value="ENDONUCLEASE_EXONUCLEASE_PHOSPHATASE FAMILY PROTEIN (AFU_ORTHOLOGUE AFUA_3G09210)"/>
    <property type="match status" value="1"/>
</dbReference>
<dbReference type="PANTHER" id="PTHR42834">
    <property type="entry name" value="ENDONUCLEASE/EXONUCLEASE/PHOSPHATASE FAMILY PROTEIN (AFU_ORTHOLOGUE AFUA_3G09210)"/>
    <property type="match status" value="1"/>
</dbReference>
<keyword evidence="4" id="KW-0540">Nuclease</keyword>
<dbReference type="InterPro" id="IPR035986">
    <property type="entry name" value="PKD_dom_sf"/>
</dbReference>
<feature type="signal peptide" evidence="2">
    <location>
        <begin position="1"/>
        <end position="22"/>
    </location>
</feature>
<dbReference type="GO" id="GO:0004527">
    <property type="term" value="F:exonuclease activity"/>
    <property type="evidence" value="ECO:0007669"/>
    <property type="project" value="UniProtKB-KW"/>
</dbReference>
<dbReference type="Proteomes" id="UP000245506">
    <property type="component" value="Unassembled WGS sequence"/>
</dbReference>
<keyword evidence="4" id="KW-0378">Hydrolase</keyword>
<feature type="transmembrane region" description="Helical" evidence="1">
    <location>
        <begin position="871"/>
        <end position="892"/>
    </location>
</feature>
<sequence length="897" mass="94386">MKLRPFLYSATAMLSLNGAASAELIFSEYIEGSGNNKALEIYNSSTADVDLSTYSVVGYQNGGADAGYSVDLSGTLTAGSVYIIAHSSADAEILAKADQQYGLQFNGDDAVTLQNSGTIVDSIGKIGEDPGSEWGSGDSTTKDHTLRRQAGLTTGDTDATDDFDPATQWDAFEKDDFSGIGAHGSLVVSDGLPVANAGTDQSGITAGAVVTLDGSGSVDTSEGGSIIDYNWTQTSGTTVALDTTDPTMPSFTTPLAEDSLTFMLTVTDNDGNTATDTVTVNVNAVLISQCNAQTHVISQIQGSGDTSPLVDEVVTVQAVVTKLLPELTGYMIQEEAADEDGDAATSEGVFVYDYANSPSVGDVVSIVGTVAEYYDLTQLKSVSNFDVCDTGVSIAATDASLPFTAATDIEMYEGMLITFPQELTVTETYSLGRYGQVALSSSGKRPNPTQVAAPGEDAVAQAAANALNLIIMDDGSNAQNATISYPGFGELTYDNAIRGGNTITGLTGVVNYTFSTYSVVPTADVAFEDDNARTATPEDVGGELKVSGFNVLNYFTTLTSAGSEICGSGDNYCRGADDAAEFERQNAKLMSALSAIDADIFGLIEIENNAEDTAVSTLVENLNGEVGADTYSYVMTGMIGEDSIKQALIYKPAKVEPFGDFSIVDYNDSKNRPSLIQTFKTVGGEDEDAFTVVVNHLKSKGSDCDELGDPDLEDGQGNCNLTRLGAVETLLTSLNSMDNQNILLLGDFNSYAMEDPITALKDAGYVDLGAEAGETASYVFDGEWGTLDYAFASASLADKVSDTTEWHINADEPISFDYNTDFKADTEIASYYGDSAYRSSDHDPVIVGLNITPVVDDGSNDDDDDDDDSSVGGGLAMSPLFMLFSLLGFAAIRLRRK</sequence>
<keyword evidence="5" id="KW-1185">Reference proteome</keyword>
<dbReference type="SUPFAM" id="SSF49299">
    <property type="entry name" value="PKD domain"/>
    <property type="match status" value="1"/>
</dbReference>
<evidence type="ECO:0000313" key="4">
    <source>
        <dbReference type="EMBL" id="PWQ99340.1"/>
    </source>
</evidence>
<name>A0A317CSC2_9GAMM</name>
<keyword evidence="1" id="KW-0812">Transmembrane</keyword>
<keyword evidence="1" id="KW-0472">Membrane</keyword>
<dbReference type="Pfam" id="PF03372">
    <property type="entry name" value="Exo_endo_phos"/>
    <property type="match status" value="1"/>
</dbReference>
<dbReference type="AlphaFoldDB" id="A0A317CSC2"/>
<feature type="chain" id="PRO_5016359700" evidence="2">
    <location>
        <begin position="23"/>
        <end position="897"/>
    </location>
</feature>
<dbReference type="NCBIfam" id="NF033681">
    <property type="entry name" value="ExeM_NucH_DNase"/>
    <property type="match status" value="1"/>
</dbReference>
<evidence type="ECO:0000256" key="2">
    <source>
        <dbReference type="SAM" id="SignalP"/>
    </source>
</evidence>
<dbReference type="EMBL" id="QGKL01000006">
    <property type="protein sequence ID" value="PWQ99340.1"/>
    <property type="molecule type" value="Genomic_DNA"/>
</dbReference>
<feature type="domain" description="LTD" evidence="3">
    <location>
        <begin position="8"/>
        <end position="132"/>
    </location>
</feature>
<comment type="caution">
    <text evidence="4">The sequence shown here is derived from an EMBL/GenBank/DDBJ whole genome shotgun (WGS) entry which is preliminary data.</text>
</comment>
<dbReference type="InterPro" id="IPR036691">
    <property type="entry name" value="Endo/exonu/phosph_ase_sf"/>
</dbReference>
<keyword evidence="4" id="KW-0269">Exonuclease</keyword>
<dbReference type="Gene3D" id="3.60.10.10">
    <property type="entry name" value="Endonuclease/exonuclease/phosphatase"/>
    <property type="match status" value="1"/>
</dbReference>
<dbReference type="SUPFAM" id="SSF56219">
    <property type="entry name" value="DNase I-like"/>
    <property type="match status" value="1"/>
</dbReference>
<dbReference type="GO" id="GO:0004519">
    <property type="term" value="F:endonuclease activity"/>
    <property type="evidence" value="ECO:0007669"/>
    <property type="project" value="UniProtKB-KW"/>
</dbReference>
<keyword evidence="4" id="KW-0255">Endonuclease</keyword>
<dbReference type="OrthoDB" id="9800417at2"/>
<keyword evidence="1" id="KW-1133">Transmembrane helix</keyword>
<dbReference type="InterPro" id="IPR047971">
    <property type="entry name" value="ExeM-like"/>
</dbReference>
<gene>
    <name evidence="4" type="ORF">DKT75_01165</name>
</gene>
<dbReference type="Gene3D" id="2.60.40.10">
    <property type="entry name" value="Immunoglobulins"/>
    <property type="match status" value="1"/>
</dbReference>
<dbReference type="CDD" id="cd00146">
    <property type="entry name" value="PKD"/>
    <property type="match status" value="1"/>
</dbReference>
<dbReference type="RefSeq" id="WP_109821606.1">
    <property type="nucleotide sequence ID" value="NZ_QGKL01000006.1"/>
</dbReference>
<dbReference type="Pfam" id="PF22352">
    <property type="entry name" value="K319L-like_PKD"/>
    <property type="match status" value="1"/>
</dbReference>
<accession>A0A317CSC2</accession>
<evidence type="ECO:0000256" key="1">
    <source>
        <dbReference type="SAM" id="Phobius"/>
    </source>
</evidence>
<reference evidence="4 5" key="1">
    <citation type="submission" date="2018-05" db="EMBL/GenBank/DDBJ databases">
        <title>Leucothrix arctica sp. nov., isolated from Arctic seawater.</title>
        <authorList>
            <person name="Choi A."/>
            <person name="Baek K."/>
        </authorList>
    </citation>
    <scope>NUCLEOTIDE SEQUENCE [LARGE SCALE GENOMIC DNA]</scope>
    <source>
        <strain evidence="4 5">IMCC9719</strain>
    </source>
</reference>
<dbReference type="InterPro" id="IPR013783">
    <property type="entry name" value="Ig-like_fold"/>
</dbReference>
<dbReference type="PROSITE" id="PS51841">
    <property type="entry name" value="LTD"/>
    <property type="match status" value="1"/>
</dbReference>
<dbReference type="CDD" id="cd10283">
    <property type="entry name" value="MnuA_DNase1-like"/>
    <property type="match status" value="1"/>
</dbReference>
<dbReference type="InterPro" id="IPR001322">
    <property type="entry name" value="Lamin_tail_dom"/>
</dbReference>
<keyword evidence="2" id="KW-0732">Signal</keyword>
<proteinExistence type="predicted"/>
<dbReference type="CDD" id="cd04486">
    <property type="entry name" value="YhcR_OBF_like"/>
    <property type="match status" value="1"/>
</dbReference>
<evidence type="ECO:0000259" key="3">
    <source>
        <dbReference type="PROSITE" id="PS51841"/>
    </source>
</evidence>
<dbReference type="Pfam" id="PF00932">
    <property type="entry name" value="LTD"/>
    <property type="match status" value="1"/>
</dbReference>